<comment type="caution">
    <text evidence="3">The sequence shown here is derived from an EMBL/GenBank/DDBJ whole genome shotgun (WGS) entry which is preliminary data.</text>
</comment>
<keyword evidence="2" id="KW-0812">Transmembrane</keyword>
<keyword evidence="2" id="KW-1133">Transmembrane helix</keyword>
<dbReference type="EMBL" id="JAYMYS010000002">
    <property type="protein sequence ID" value="KAK7405708.1"/>
    <property type="molecule type" value="Genomic_DNA"/>
</dbReference>
<keyword evidence="2" id="KW-0472">Membrane</keyword>
<evidence type="ECO:0008006" key="5">
    <source>
        <dbReference type="Google" id="ProtNLM"/>
    </source>
</evidence>
<organism evidence="3 4">
    <name type="scientific">Psophocarpus tetragonolobus</name>
    <name type="common">Winged bean</name>
    <name type="synonym">Dolichos tetragonolobus</name>
    <dbReference type="NCBI Taxonomy" id="3891"/>
    <lineage>
        <taxon>Eukaryota</taxon>
        <taxon>Viridiplantae</taxon>
        <taxon>Streptophyta</taxon>
        <taxon>Embryophyta</taxon>
        <taxon>Tracheophyta</taxon>
        <taxon>Spermatophyta</taxon>
        <taxon>Magnoliopsida</taxon>
        <taxon>eudicotyledons</taxon>
        <taxon>Gunneridae</taxon>
        <taxon>Pentapetalae</taxon>
        <taxon>rosids</taxon>
        <taxon>fabids</taxon>
        <taxon>Fabales</taxon>
        <taxon>Fabaceae</taxon>
        <taxon>Papilionoideae</taxon>
        <taxon>50 kb inversion clade</taxon>
        <taxon>NPAAA clade</taxon>
        <taxon>indigoferoid/millettioid clade</taxon>
        <taxon>Phaseoleae</taxon>
        <taxon>Psophocarpus</taxon>
    </lineage>
</organism>
<evidence type="ECO:0000256" key="1">
    <source>
        <dbReference type="SAM" id="MobiDB-lite"/>
    </source>
</evidence>
<keyword evidence="4" id="KW-1185">Reference proteome</keyword>
<reference evidence="3 4" key="1">
    <citation type="submission" date="2024-01" db="EMBL/GenBank/DDBJ databases">
        <title>The genomes of 5 underutilized Papilionoideae crops provide insights into root nodulation and disease resistanc.</title>
        <authorList>
            <person name="Jiang F."/>
        </authorList>
    </citation>
    <scope>NUCLEOTIDE SEQUENCE [LARGE SCALE GENOMIC DNA]</scope>
    <source>
        <strain evidence="3">DUOXIRENSHENG_FW03</strain>
        <tissue evidence="3">Leaves</tissue>
    </source>
</reference>
<evidence type="ECO:0000313" key="4">
    <source>
        <dbReference type="Proteomes" id="UP001386955"/>
    </source>
</evidence>
<dbReference type="Proteomes" id="UP001386955">
    <property type="component" value="Unassembled WGS sequence"/>
</dbReference>
<dbReference type="AlphaFoldDB" id="A0AAN9T2V0"/>
<gene>
    <name evidence="3" type="ORF">VNO78_07316</name>
</gene>
<feature type="transmembrane region" description="Helical" evidence="2">
    <location>
        <begin position="60"/>
        <end position="79"/>
    </location>
</feature>
<protein>
    <recommendedName>
        <fullName evidence="5">Transmembrane protein</fullName>
    </recommendedName>
</protein>
<proteinExistence type="predicted"/>
<accession>A0AAN9T2V0</accession>
<evidence type="ECO:0000256" key="2">
    <source>
        <dbReference type="SAM" id="Phobius"/>
    </source>
</evidence>
<feature type="region of interest" description="Disordered" evidence="1">
    <location>
        <begin position="1"/>
        <end position="21"/>
    </location>
</feature>
<sequence>MANNKSICMDSSFEEEEEDDHHNLVDQNHHKPLSPLATAFHMEDLSSRFHHVNLQLQKKYIIAILVVFVVIFFFSIFYFRSIFYTSSFKFDSLNDQLKESELCTINLLRQ</sequence>
<evidence type="ECO:0000313" key="3">
    <source>
        <dbReference type="EMBL" id="KAK7405708.1"/>
    </source>
</evidence>
<name>A0AAN9T2V0_PSOTE</name>